<sequence length="50" mass="5359">MNQGVYVVVGAGPGIGLATAERFAQEGFPVALLARSAEKLKGYQQWFGQF</sequence>
<keyword evidence="2" id="KW-1185">Reference proteome</keyword>
<dbReference type="EMBL" id="JBHLYR010000073">
    <property type="protein sequence ID" value="MFB9994944.1"/>
    <property type="molecule type" value="Genomic_DNA"/>
</dbReference>
<dbReference type="Gene3D" id="3.40.50.720">
    <property type="entry name" value="NAD(P)-binding Rossmann-like Domain"/>
    <property type="match status" value="1"/>
</dbReference>
<reference evidence="1 2" key="1">
    <citation type="submission" date="2024-09" db="EMBL/GenBank/DDBJ databases">
        <authorList>
            <person name="Sun Q."/>
            <person name="Mori K."/>
        </authorList>
    </citation>
    <scope>NUCLEOTIDE SEQUENCE [LARGE SCALE GENOMIC DNA]</scope>
    <source>
        <strain evidence="1 2">JCM 13503</strain>
    </source>
</reference>
<comment type="caution">
    <text evidence="1">The sequence shown here is derived from an EMBL/GenBank/DDBJ whole genome shotgun (WGS) entry which is preliminary data.</text>
</comment>
<evidence type="ECO:0000313" key="2">
    <source>
        <dbReference type="Proteomes" id="UP001589733"/>
    </source>
</evidence>
<dbReference type="PANTHER" id="PTHR43431">
    <property type="entry name" value="OXIDOREDUCTASE, SHORT CHAIN DEHYDROGENASE/REDUCTASE FAMILY (AFU_ORTHOLOGUE AFUA_5G14000)"/>
    <property type="match status" value="1"/>
</dbReference>
<dbReference type="SUPFAM" id="SSF51735">
    <property type="entry name" value="NAD(P)-binding Rossmann-fold domains"/>
    <property type="match status" value="1"/>
</dbReference>
<dbReference type="Proteomes" id="UP001589733">
    <property type="component" value="Unassembled WGS sequence"/>
</dbReference>
<dbReference type="Pfam" id="PF00106">
    <property type="entry name" value="adh_short"/>
    <property type="match status" value="1"/>
</dbReference>
<protein>
    <submittedName>
        <fullName evidence="1">SDR family NAD(P)-dependent oxidoreductase</fullName>
    </submittedName>
</protein>
<dbReference type="RefSeq" id="WP_380016394.1">
    <property type="nucleotide sequence ID" value="NZ_JBHLYR010000073.1"/>
</dbReference>
<proteinExistence type="predicted"/>
<organism evidence="1 2">
    <name type="scientific">Deinococcus oregonensis</name>
    <dbReference type="NCBI Taxonomy" id="1805970"/>
    <lineage>
        <taxon>Bacteria</taxon>
        <taxon>Thermotogati</taxon>
        <taxon>Deinococcota</taxon>
        <taxon>Deinococci</taxon>
        <taxon>Deinococcales</taxon>
        <taxon>Deinococcaceae</taxon>
        <taxon>Deinococcus</taxon>
    </lineage>
</organism>
<gene>
    <name evidence="1" type="ORF">ACFFLM_23625</name>
</gene>
<dbReference type="InterPro" id="IPR036291">
    <property type="entry name" value="NAD(P)-bd_dom_sf"/>
</dbReference>
<dbReference type="InterPro" id="IPR002347">
    <property type="entry name" value="SDR_fam"/>
</dbReference>
<evidence type="ECO:0000313" key="1">
    <source>
        <dbReference type="EMBL" id="MFB9994944.1"/>
    </source>
</evidence>
<dbReference type="PANTHER" id="PTHR43431:SF1">
    <property type="entry name" value="OS08G0476300 PROTEIN"/>
    <property type="match status" value="1"/>
</dbReference>
<accession>A0ABV6B5A8</accession>
<name>A0ABV6B5A8_9DEIO</name>